<dbReference type="Proteomes" id="UP000501690">
    <property type="component" value="Linkage Group LG8"/>
</dbReference>
<accession>A0A4D6MSJ2</accession>
<evidence type="ECO:0000256" key="1">
    <source>
        <dbReference type="SAM" id="MobiDB-lite"/>
    </source>
</evidence>
<reference evidence="2 3" key="1">
    <citation type="submission" date="2019-04" db="EMBL/GenBank/DDBJ databases">
        <title>An improved genome assembly and genetic linkage map for asparagus bean, Vigna unguiculata ssp. sesquipedialis.</title>
        <authorList>
            <person name="Xia Q."/>
            <person name="Zhang R."/>
            <person name="Dong Y."/>
        </authorList>
    </citation>
    <scope>NUCLEOTIDE SEQUENCE [LARGE SCALE GENOMIC DNA]</scope>
    <source>
        <tissue evidence="2">Leaf</tissue>
    </source>
</reference>
<dbReference type="EMBL" id="CP039352">
    <property type="protein sequence ID" value="QCE04436.1"/>
    <property type="molecule type" value="Genomic_DNA"/>
</dbReference>
<protein>
    <submittedName>
        <fullName evidence="2">Uncharacterized protein</fullName>
    </submittedName>
</protein>
<proteinExistence type="predicted"/>
<feature type="region of interest" description="Disordered" evidence="1">
    <location>
        <begin position="1"/>
        <end position="136"/>
    </location>
</feature>
<gene>
    <name evidence="2" type="ORF">DEO72_LG8g2472</name>
</gene>
<feature type="compositionally biased region" description="Polar residues" evidence="1">
    <location>
        <begin position="56"/>
        <end position="72"/>
    </location>
</feature>
<sequence>MPISPTTTNLQQTVSSSSRLSHGSPLHHHCNAPSSSSRYQTIAPHRDSATIFLHSRPSQNLTPPSSSRSSDGNWRATIFCNARANQRHDALHPRSVPRSSSAPLHLANASAPTSFTVPSPPSRRKTQEENQQQHPP</sequence>
<dbReference type="AlphaFoldDB" id="A0A4D6MSJ2"/>
<keyword evidence="3" id="KW-1185">Reference proteome</keyword>
<organism evidence="2 3">
    <name type="scientific">Vigna unguiculata</name>
    <name type="common">Cowpea</name>
    <dbReference type="NCBI Taxonomy" id="3917"/>
    <lineage>
        <taxon>Eukaryota</taxon>
        <taxon>Viridiplantae</taxon>
        <taxon>Streptophyta</taxon>
        <taxon>Embryophyta</taxon>
        <taxon>Tracheophyta</taxon>
        <taxon>Spermatophyta</taxon>
        <taxon>Magnoliopsida</taxon>
        <taxon>eudicotyledons</taxon>
        <taxon>Gunneridae</taxon>
        <taxon>Pentapetalae</taxon>
        <taxon>rosids</taxon>
        <taxon>fabids</taxon>
        <taxon>Fabales</taxon>
        <taxon>Fabaceae</taxon>
        <taxon>Papilionoideae</taxon>
        <taxon>50 kb inversion clade</taxon>
        <taxon>NPAAA clade</taxon>
        <taxon>indigoferoid/millettioid clade</taxon>
        <taxon>Phaseoleae</taxon>
        <taxon>Vigna</taxon>
    </lineage>
</organism>
<feature type="compositionally biased region" description="Low complexity" evidence="1">
    <location>
        <begin position="15"/>
        <end position="24"/>
    </location>
</feature>
<evidence type="ECO:0000313" key="2">
    <source>
        <dbReference type="EMBL" id="QCE04436.1"/>
    </source>
</evidence>
<name>A0A4D6MSJ2_VIGUN</name>
<evidence type="ECO:0000313" key="3">
    <source>
        <dbReference type="Proteomes" id="UP000501690"/>
    </source>
</evidence>
<feature type="compositionally biased region" description="Polar residues" evidence="1">
    <location>
        <begin position="1"/>
        <end position="14"/>
    </location>
</feature>